<sequence length="429" mass="47658">MELILVVMVFLALSYYMVGPCNCTGLCSPATYEFRLSKAGAFHFPVFHQEHPCLDPSPVHPASVSDAGTVIGNDRIHQGKYFMAISLGTPAVFNLVTIDTGSTLSWVNCERCQIECHKQADEAGPKFNPQSSTTYRQIGCSNEDCIDIHQDNGIPYGCIDETDTCLYSLRYGSQYSAGKLGRDRLALGDITVVDDFVFGCSMDDTFYGSEAGIIGFGNKSYSFFNQMARQTSYNAFAYCFPSDHQAEGFLIIGPYPQRLELVTPLIRGYGLRWYVYSLLLLDMTVDGKRLEVDPSIDTRQIMVVDSGTDDTFVSSPTFYALAEAVTSAMRDKGYYREYGSEKVCFRPAGGGPVNWRGLPAMEMRFLGATVNLPPENVFHQQSVDRICLAFQPDTSGVRDVRILGNKALRSFRVVYDLEKMTIGFQARAC</sequence>
<dbReference type="InterPro" id="IPR051708">
    <property type="entry name" value="Plant_Aspart_Prot_A1"/>
</dbReference>
<evidence type="ECO:0000256" key="4">
    <source>
        <dbReference type="ARBA" id="ARBA00022801"/>
    </source>
</evidence>
<dbReference type="GO" id="GO:0006508">
    <property type="term" value="P:proteolysis"/>
    <property type="evidence" value="ECO:0007669"/>
    <property type="project" value="UniProtKB-KW"/>
</dbReference>
<dbReference type="Pfam" id="PF14543">
    <property type="entry name" value="TAXi_N"/>
    <property type="match status" value="1"/>
</dbReference>
<evidence type="ECO:0000256" key="1">
    <source>
        <dbReference type="ARBA" id="ARBA00007447"/>
    </source>
</evidence>
<evidence type="ECO:0000256" key="6">
    <source>
        <dbReference type="PIRSR" id="PIRSR601461-1"/>
    </source>
</evidence>
<dbReference type="Gene3D" id="2.40.70.10">
    <property type="entry name" value="Acid Proteases"/>
    <property type="match status" value="2"/>
</dbReference>
<dbReference type="PANTHER" id="PTHR47967:SF57">
    <property type="entry name" value="PEPTIDASE A1 DOMAIN-CONTAINING PROTEIN"/>
    <property type="match status" value="1"/>
</dbReference>
<dbReference type="InterPro" id="IPR034161">
    <property type="entry name" value="Pepsin-like_plant"/>
</dbReference>
<evidence type="ECO:0000256" key="5">
    <source>
        <dbReference type="ARBA" id="ARBA00023180"/>
    </source>
</evidence>
<protein>
    <recommendedName>
        <fullName evidence="8">Peptidase A1 domain-containing protein</fullName>
    </recommendedName>
</protein>
<dbReference type="PRINTS" id="PR00792">
    <property type="entry name" value="PEPSIN"/>
</dbReference>
<dbReference type="PANTHER" id="PTHR47967">
    <property type="entry name" value="OS07G0603500 PROTEIN-RELATED"/>
    <property type="match status" value="1"/>
</dbReference>
<reference evidence="9" key="1">
    <citation type="submission" date="2018-04" db="EMBL/GenBank/DDBJ databases">
        <title>WGS assembly of Panicum hallii.</title>
        <authorList>
            <person name="Lovell J."/>
            <person name="Jenkins J."/>
            <person name="Lowry D."/>
            <person name="Mamidi S."/>
            <person name="Sreedasyam A."/>
            <person name="Weng X."/>
            <person name="Barry K."/>
            <person name="Bonette J."/>
            <person name="Campitelli B."/>
            <person name="Daum C."/>
            <person name="Gordon S."/>
            <person name="Gould B."/>
            <person name="Lipzen A."/>
            <person name="Macqueen A."/>
            <person name="Palacio-Mejia J."/>
            <person name="Plott C."/>
            <person name="Shakirov E."/>
            <person name="Shu S."/>
            <person name="Yoshinaga Y."/>
            <person name="Zane M."/>
            <person name="Rokhsar D."/>
            <person name="Grimwood J."/>
            <person name="Schmutz J."/>
            <person name="Juenger T."/>
        </authorList>
    </citation>
    <scope>NUCLEOTIDE SEQUENCE [LARGE SCALE GENOMIC DNA]</scope>
    <source>
        <strain evidence="9">FIL2</strain>
    </source>
</reference>
<feature type="signal peptide" evidence="7">
    <location>
        <begin position="1"/>
        <end position="23"/>
    </location>
</feature>
<keyword evidence="7" id="KW-0732">Signal</keyword>
<feature type="chain" id="PRO_5015757754" description="Peptidase A1 domain-containing protein" evidence="7">
    <location>
        <begin position="24"/>
        <end position="429"/>
    </location>
</feature>
<dbReference type="InterPro" id="IPR032799">
    <property type="entry name" value="TAXi_C"/>
</dbReference>
<keyword evidence="3" id="KW-0064">Aspartyl protease</keyword>
<keyword evidence="5" id="KW-0325">Glycoprotein</keyword>
<dbReference type="InterPro" id="IPR001461">
    <property type="entry name" value="Aspartic_peptidase_A1"/>
</dbReference>
<dbReference type="EMBL" id="CM008048">
    <property type="protein sequence ID" value="PAN16058.1"/>
    <property type="molecule type" value="Genomic_DNA"/>
</dbReference>
<dbReference type="CDD" id="cd05476">
    <property type="entry name" value="pepsin_A_like_plant"/>
    <property type="match status" value="1"/>
</dbReference>
<dbReference type="FunFam" id="2.40.70.10:FF:000077">
    <property type="entry name" value="Aspartic proteinase nepenthesin-2"/>
    <property type="match status" value="1"/>
</dbReference>
<name>A0A2S3H610_9POAL</name>
<gene>
    <name evidence="9" type="ORF">PAHAL_3G029800</name>
</gene>
<feature type="active site" evidence="6">
    <location>
        <position position="305"/>
    </location>
</feature>
<dbReference type="AlphaFoldDB" id="A0A2S3H610"/>
<dbReference type="SUPFAM" id="SSF50630">
    <property type="entry name" value="Acid proteases"/>
    <property type="match status" value="1"/>
</dbReference>
<dbReference type="InterPro" id="IPR033121">
    <property type="entry name" value="PEPTIDASE_A1"/>
</dbReference>
<evidence type="ECO:0000256" key="3">
    <source>
        <dbReference type="ARBA" id="ARBA00022750"/>
    </source>
</evidence>
<comment type="similarity">
    <text evidence="1">Belongs to the peptidase A1 family.</text>
</comment>
<feature type="active site" evidence="6">
    <location>
        <position position="99"/>
    </location>
</feature>
<dbReference type="InterPro" id="IPR021109">
    <property type="entry name" value="Peptidase_aspartic_dom_sf"/>
</dbReference>
<evidence type="ECO:0000256" key="2">
    <source>
        <dbReference type="ARBA" id="ARBA00022670"/>
    </source>
</evidence>
<dbReference type="Proteomes" id="UP000243499">
    <property type="component" value="Chromosome 3"/>
</dbReference>
<dbReference type="GO" id="GO:0004190">
    <property type="term" value="F:aspartic-type endopeptidase activity"/>
    <property type="evidence" value="ECO:0007669"/>
    <property type="project" value="UniProtKB-KW"/>
</dbReference>
<evidence type="ECO:0000256" key="7">
    <source>
        <dbReference type="SAM" id="SignalP"/>
    </source>
</evidence>
<dbReference type="InterPro" id="IPR032861">
    <property type="entry name" value="TAXi_N"/>
</dbReference>
<accession>A0A2S3H610</accession>
<dbReference type="PROSITE" id="PS51767">
    <property type="entry name" value="PEPTIDASE_A1"/>
    <property type="match status" value="1"/>
</dbReference>
<keyword evidence="2" id="KW-0645">Protease</keyword>
<keyword evidence="4" id="KW-0378">Hydrolase</keyword>
<dbReference type="Pfam" id="PF14541">
    <property type="entry name" value="TAXi_C"/>
    <property type="match status" value="1"/>
</dbReference>
<organism evidence="9">
    <name type="scientific">Panicum hallii</name>
    <dbReference type="NCBI Taxonomy" id="206008"/>
    <lineage>
        <taxon>Eukaryota</taxon>
        <taxon>Viridiplantae</taxon>
        <taxon>Streptophyta</taxon>
        <taxon>Embryophyta</taxon>
        <taxon>Tracheophyta</taxon>
        <taxon>Spermatophyta</taxon>
        <taxon>Magnoliopsida</taxon>
        <taxon>Liliopsida</taxon>
        <taxon>Poales</taxon>
        <taxon>Poaceae</taxon>
        <taxon>PACMAD clade</taxon>
        <taxon>Panicoideae</taxon>
        <taxon>Panicodae</taxon>
        <taxon>Paniceae</taxon>
        <taxon>Panicinae</taxon>
        <taxon>Panicum</taxon>
        <taxon>Panicum sect. Panicum</taxon>
    </lineage>
</organism>
<proteinExistence type="inferred from homology"/>
<dbReference type="Gramene" id="PAN16058">
    <property type="protein sequence ID" value="PAN16058"/>
    <property type="gene ID" value="PAHAL_3G029800"/>
</dbReference>
<evidence type="ECO:0000259" key="8">
    <source>
        <dbReference type="PROSITE" id="PS51767"/>
    </source>
</evidence>
<evidence type="ECO:0000313" key="9">
    <source>
        <dbReference type="EMBL" id="PAN16058.1"/>
    </source>
</evidence>
<feature type="domain" description="Peptidase A1" evidence="8">
    <location>
        <begin position="81"/>
        <end position="425"/>
    </location>
</feature>